<protein>
    <submittedName>
        <fullName evidence="3">Polysaccharide pyruvyl transferase family protein</fullName>
    </submittedName>
</protein>
<sequence>MTRIALLNVKYSPNLGDGVIAECLEYELARLHPDWDISSIDLAGRDGFGNGPEKARGRAIRILNSLPGPARTIAAATALRVLIELRYRKRWQSQMRGVSGIILGGGQLIADADLNFPLKIEAILQEVARLNASFAVFGVGVSDQLSVPAKRLFKKAFRAAPPVHVAVRDDASIASWDRHFAGYDLPNAAPCRDPGLLAHELYTVTERLSDGAPPMIGVGIVDPRTLALHSEEVELSSIQAAREFWEQLCRRLLAMGYRIRLFTNGPADDEEFLDSVHAELQDTMTEKAPRPRVPRQLADTVSGMDAIVAHRLHANILAYSFRVPHVGLSWDPKVSAFFGSVGRPQFVADTLTHDPGQVAALIKQSIEEGIDEASHADVLAETRTAIARCASDLFAASDTVAASQVEYAFGARFASQDIKQPHEVTPQPSPAIDKGFGPH</sequence>
<feature type="region of interest" description="Disordered" evidence="1">
    <location>
        <begin position="418"/>
        <end position="439"/>
    </location>
</feature>
<name>A0ABX8ZC42_9SPHN</name>
<evidence type="ECO:0000313" key="3">
    <source>
        <dbReference type="EMBL" id="QZD86565.1"/>
    </source>
</evidence>
<evidence type="ECO:0000256" key="1">
    <source>
        <dbReference type="SAM" id="MobiDB-lite"/>
    </source>
</evidence>
<dbReference type="InterPro" id="IPR007345">
    <property type="entry name" value="Polysacch_pyruvyl_Trfase"/>
</dbReference>
<evidence type="ECO:0000259" key="2">
    <source>
        <dbReference type="Pfam" id="PF04230"/>
    </source>
</evidence>
<dbReference type="RefSeq" id="WP_221422109.1">
    <property type="nucleotide sequence ID" value="NZ_CP081297.1"/>
</dbReference>
<evidence type="ECO:0000313" key="4">
    <source>
        <dbReference type="Proteomes" id="UP000824280"/>
    </source>
</evidence>
<proteinExistence type="predicted"/>
<keyword evidence="3" id="KW-0808">Transferase</keyword>
<organism evidence="3 4">
    <name type="scientific">Qipengyuania psychrotolerans</name>
    <dbReference type="NCBI Taxonomy" id="2867238"/>
    <lineage>
        <taxon>Bacteria</taxon>
        <taxon>Pseudomonadati</taxon>
        <taxon>Pseudomonadota</taxon>
        <taxon>Alphaproteobacteria</taxon>
        <taxon>Sphingomonadales</taxon>
        <taxon>Erythrobacteraceae</taxon>
        <taxon>Qipengyuania</taxon>
    </lineage>
</organism>
<dbReference type="PANTHER" id="PTHR36836:SF1">
    <property type="entry name" value="COLANIC ACID BIOSYNTHESIS PROTEIN WCAK"/>
    <property type="match status" value="1"/>
</dbReference>
<reference evidence="3 4" key="1">
    <citation type="submission" date="2021-08" db="EMBL/GenBank/DDBJ databases">
        <title>Comparative Genomics Analysis of the Genus Qipengyuania Reveals Extensive Genetic Diversity and Metabolic Versatility, Including the Description of Fifteen Novel Species.</title>
        <authorList>
            <person name="Liu Y."/>
        </authorList>
    </citation>
    <scope>NUCLEOTIDE SEQUENCE [LARGE SCALE GENOMIC DNA]</scope>
    <source>
        <strain evidence="3 4">1XM2-8</strain>
    </source>
</reference>
<accession>A0ABX8ZC42</accession>
<dbReference type="Pfam" id="PF04230">
    <property type="entry name" value="PS_pyruv_trans"/>
    <property type="match status" value="1"/>
</dbReference>
<dbReference type="Proteomes" id="UP000824280">
    <property type="component" value="Chromosome"/>
</dbReference>
<feature type="domain" description="Polysaccharide pyruvyl transferase" evidence="2">
    <location>
        <begin position="14"/>
        <end position="332"/>
    </location>
</feature>
<dbReference type="EMBL" id="CP081297">
    <property type="protein sequence ID" value="QZD86565.1"/>
    <property type="molecule type" value="Genomic_DNA"/>
</dbReference>
<dbReference type="PANTHER" id="PTHR36836">
    <property type="entry name" value="COLANIC ACID BIOSYNTHESIS PROTEIN WCAK"/>
    <property type="match status" value="1"/>
</dbReference>
<keyword evidence="4" id="KW-1185">Reference proteome</keyword>
<gene>
    <name evidence="3" type="ORF">K3166_10090</name>
</gene>
<dbReference type="GO" id="GO:0016740">
    <property type="term" value="F:transferase activity"/>
    <property type="evidence" value="ECO:0007669"/>
    <property type="project" value="UniProtKB-KW"/>
</dbReference>